<dbReference type="InterPro" id="IPR016496">
    <property type="entry name" value="GTPase_HflX"/>
</dbReference>
<dbReference type="PROSITE" id="PS51705">
    <property type="entry name" value="G_HFLX"/>
    <property type="match status" value="1"/>
</dbReference>
<sequence>PRETPDPAYFIGRGKLEELEAIVSELKVEAVIFDNDLTPAQTRNLEKALDIVVVDRTSLILQIFAQRAQTKAAKLQVDLAQLQYALPRLTRLWTHLSRLGTGGGVVRGPGETQLQIDRRLIRTQISRVKKALQKVEKHRRVQRKQRQEMINVSLVGYTNAGKSTLFNALTSEKQLAEDKLFATLDPTTRTLDLPDNQHVLLSDTVGFLKKLPHHLVDAFKATLEEVAEADLLLHIVDVAHPEAESQIDAVDEVLKELGALERPTLMLFNKIDLLEEEGHIQLFQSKYPDSLAISAQNGAGLEALKELLAERFSAQDVDVSLALSYQDGKALDYLYKHGEVFDTDYQGESIKVKAKLPQRYLKALDRLTTNSTSVILNPKIDS</sequence>
<dbReference type="GO" id="GO:0046872">
    <property type="term" value="F:metal ion binding"/>
    <property type="evidence" value="ECO:0007669"/>
    <property type="project" value="UniProtKB-KW"/>
</dbReference>
<dbReference type="EMBL" id="CASHTH010002193">
    <property type="protein sequence ID" value="CAI8025998.1"/>
    <property type="molecule type" value="Genomic_DNA"/>
</dbReference>
<keyword evidence="4 5" id="KW-0342">GTP-binding</keyword>
<evidence type="ECO:0000256" key="2">
    <source>
        <dbReference type="ARBA" id="ARBA00022741"/>
    </source>
</evidence>
<dbReference type="HAMAP" id="MF_00900">
    <property type="entry name" value="GTPase_HflX"/>
    <property type="match status" value="1"/>
</dbReference>
<dbReference type="NCBIfam" id="TIGR03156">
    <property type="entry name" value="GTP_HflX"/>
    <property type="match status" value="1"/>
</dbReference>
<dbReference type="InterPro" id="IPR025121">
    <property type="entry name" value="GTPase_HflX_N"/>
</dbReference>
<name>A0AA35SB75_GEOBA</name>
<dbReference type="Proteomes" id="UP001174909">
    <property type="component" value="Unassembled WGS sequence"/>
</dbReference>
<protein>
    <submittedName>
        <fullName evidence="8">GTPase HflX</fullName>
    </submittedName>
</protein>
<gene>
    <name evidence="8" type="ORF">GBAR_LOCUS14979</name>
</gene>
<dbReference type="PRINTS" id="PR00326">
    <property type="entry name" value="GTP1OBG"/>
</dbReference>
<evidence type="ECO:0000313" key="9">
    <source>
        <dbReference type="Proteomes" id="UP001174909"/>
    </source>
</evidence>
<dbReference type="GO" id="GO:0005525">
    <property type="term" value="F:GTP binding"/>
    <property type="evidence" value="ECO:0007669"/>
    <property type="project" value="UniProtKB-KW"/>
</dbReference>
<dbReference type="Gene3D" id="3.40.50.11060">
    <property type="entry name" value="GTPase HflX, N-terminal domain"/>
    <property type="match status" value="1"/>
</dbReference>
<evidence type="ECO:0000256" key="6">
    <source>
        <dbReference type="PIRSR" id="PIRSR006809-2"/>
    </source>
</evidence>
<reference evidence="8" key="1">
    <citation type="submission" date="2023-03" db="EMBL/GenBank/DDBJ databases">
        <authorList>
            <person name="Steffen K."/>
            <person name="Cardenas P."/>
        </authorList>
    </citation>
    <scope>NUCLEOTIDE SEQUENCE</scope>
</reference>
<dbReference type="FunFam" id="3.40.50.300:FF:000173">
    <property type="entry name" value="GTPase HflX"/>
    <property type="match status" value="1"/>
</dbReference>
<dbReference type="Gene3D" id="6.10.250.2860">
    <property type="match status" value="1"/>
</dbReference>
<feature type="domain" description="Hflx-type G" evidence="7">
    <location>
        <begin position="150"/>
        <end position="316"/>
    </location>
</feature>
<dbReference type="Gene3D" id="3.40.50.300">
    <property type="entry name" value="P-loop containing nucleotide triphosphate hydrolases"/>
    <property type="match status" value="1"/>
</dbReference>
<evidence type="ECO:0000256" key="3">
    <source>
        <dbReference type="ARBA" id="ARBA00022842"/>
    </source>
</evidence>
<dbReference type="PANTHER" id="PTHR10229:SF0">
    <property type="entry name" value="GTP-BINDING PROTEIN 6-RELATED"/>
    <property type="match status" value="1"/>
</dbReference>
<dbReference type="PIRSF" id="PIRSF006809">
    <property type="entry name" value="GTP-binding_hflX_prd"/>
    <property type="match status" value="1"/>
</dbReference>
<dbReference type="InterPro" id="IPR030394">
    <property type="entry name" value="G_HFLX_dom"/>
</dbReference>
<organism evidence="8 9">
    <name type="scientific">Geodia barretti</name>
    <name type="common">Barrett's horny sponge</name>
    <dbReference type="NCBI Taxonomy" id="519541"/>
    <lineage>
        <taxon>Eukaryota</taxon>
        <taxon>Metazoa</taxon>
        <taxon>Porifera</taxon>
        <taxon>Demospongiae</taxon>
        <taxon>Heteroscleromorpha</taxon>
        <taxon>Tetractinellida</taxon>
        <taxon>Astrophorina</taxon>
        <taxon>Geodiidae</taxon>
        <taxon>Geodia</taxon>
    </lineage>
</organism>
<feature type="non-terminal residue" evidence="8">
    <location>
        <position position="382"/>
    </location>
</feature>
<keyword evidence="1 6" id="KW-0479">Metal-binding</keyword>
<feature type="binding site" evidence="5">
    <location>
        <begin position="269"/>
        <end position="272"/>
    </location>
    <ligand>
        <name>GTP</name>
        <dbReference type="ChEBI" id="CHEBI:37565"/>
    </ligand>
</feature>
<dbReference type="GO" id="GO:0005737">
    <property type="term" value="C:cytoplasm"/>
    <property type="evidence" value="ECO:0007669"/>
    <property type="project" value="TreeGrafter"/>
</dbReference>
<dbReference type="SUPFAM" id="SSF52540">
    <property type="entry name" value="P-loop containing nucleoside triphosphate hydrolases"/>
    <property type="match status" value="1"/>
</dbReference>
<dbReference type="InterPro" id="IPR027417">
    <property type="entry name" value="P-loop_NTPase"/>
</dbReference>
<keyword evidence="9" id="KW-1185">Reference proteome</keyword>
<dbReference type="GO" id="GO:0043022">
    <property type="term" value="F:ribosome binding"/>
    <property type="evidence" value="ECO:0007669"/>
    <property type="project" value="TreeGrafter"/>
</dbReference>
<evidence type="ECO:0000259" key="7">
    <source>
        <dbReference type="PROSITE" id="PS51705"/>
    </source>
</evidence>
<comment type="cofactor">
    <cofactor evidence="6">
        <name>Mg(2+)</name>
        <dbReference type="ChEBI" id="CHEBI:18420"/>
    </cofactor>
</comment>
<evidence type="ECO:0000256" key="5">
    <source>
        <dbReference type="PIRSR" id="PIRSR006809-1"/>
    </source>
</evidence>
<dbReference type="PANTHER" id="PTHR10229">
    <property type="entry name" value="GTP-BINDING PROTEIN HFLX"/>
    <property type="match status" value="1"/>
</dbReference>
<dbReference type="Pfam" id="PF13167">
    <property type="entry name" value="GTP-bdg_N"/>
    <property type="match status" value="1"/>
</dbReference>
<evidence type="ECO:0000256" key="4">
    <source>
        <dbReference type="ARBA" id="ARBA00023134"/>
    </source>
</evidence>
<keyword evidence="2 5" id="KW-0547">Nucleotide-binding</keyword>
<dbReference type="InterPro" id="IPR006073">
    <property type="entry name" value="GTP-bd"/>
</dbReference>
<feature type="binding site" evidence="5">
    <location>
        <begin position="181"/>
        <end position="185"/>
    </location>
    <ligand>
        <name>GTP</name>
        <dbReference type="ChEBI" id="CHEBI:37565"/>
    </ligand>
</feature>
<dbReference type="Pfam" id="PF16360">
    <property type="entry name" value="GTP-bdg_M"/>
    <property type="match status" value="1"/>
</dbReference>
<dbReference type="InterPro" id="IPR032305">
    <property type="entry name" value="GTP-bd_M"/>
</dbReference>
<evidence type="ECO:0000256" key="1">
    <source>
        <dbReference type="ARBA" id="ARBA00022723"/>
    </source>
</evidence>
<feature type="binding site" evidence="6">
    <location>
        <position position="183"/>
    </location>
    <ligand>
        <name>Mg(2+)</name>
        <dbReference type="ChEBI" id="CHEBI:18420"/>
    </ligand>
</feature>
<feature type="binding site" evidence="6">
    <location>
        <position position="163"/>
    </location>
    <ligand>
        <name>Mg(2+)</name>
        <dbReference type="ChEBI" id="CHEBI:18420"/>
    </ligand>
</feature>
<dbReference type="Pfam" id="PF01926">
    <property type="entry name" value="MMR_HSR1"/>
    <property type="match status" value="1"/>
</dbReference>
<proteinExistence type="inferred from homology"/>
<comment type="caution">
    <text evidence="8">The sequence shown here is derived from an EMBL/GenBank/DDBJ whole genome shotgun (WGS) entry which is preliminary data.</text>
</comment>
<feature type="binding site" evidence="5">
    <location>
        <begin position="203"/>
        <end position="206"/>
    </location>
    <ligand>
        <name>GTP</name>
        <dbReference type="ChEBI" id="CHEBI:37565"/>
    </ligand>
</feature>
<feature type="binding site" evidence="5">
    <location>
        <begin position="156"/>
        <end position="163"/>
    </location>
    <ligand>
        <name>GTP</name>
        <dbReference type="ChEBI" id="CHEBI:37565"/>
    </ligand>
</feature>
<evidence type="ECO:0000313" key="8">
    <source>
        <dbReference type="EMBL" id="CAI8025998.1"/>
    </source>
</evidence>
<keyword evidence="3 6" id="KW-0460">Magnesium</keyword>
<feature type="binding site" evidence="5">
    <location>
        <begin position="294"/>
        <end position="296"/>
    </location>
    <ligand>
        <name>GTP</name>
        <dbReference type="ChEBI" id="CHEBI:37565"/>
    </ligand>
</feature>
<dbReference type="CDD" id="cd01878">
    <property type="entry name" value="HflX"/>
    <property type="match status" value="1"/>
</dbReference>
<dbReference type="InterPro" id="IPR042108">
    <property type="entry name" value="GTPase_HflX_N_sf"/>
</dbReference>
<accession>A0AA35SB75</accession>
<dbReference type="AlphaFoldDB" id="A0AA35SB75"/>